<evidence type="ECO:0000313" key="3">
    <source>
        <dbReference type="Proteomes" id="UP000287651"/>
    </source>
</evidence>
<feature type="chain" id="PRO_5019009023" evidence="1">
    <location>
        <begin position="17"/>
        <end position="121"/>
    </location>
</feature>
<comment type="caution">
    <text evidence="2">The sequence shown here is derived from an EMBL/GenBank/DDBJ whole genome shotgun (WGS) entry which is preliminary data.</text>
</comment>
<organism evidence="2 3">
    <name type="scientific">Ensete ventricosum</name>
    <name type="common">Abyssinian banana</name>
    <name type="synonym">Musa ensete</name>
    <dbReference type="NCBI Taxonomy" id="4639"/>
    <lineage>
        <taxon>Eukaryota</taxon>
        <taxon>Viridiplantae</taxon>
        <taxon>Streptophyta</taxon>
        <taxon>Embryophyta</taxon>
        <taxon>Tracheophyta</taxon>
        <taxon>Spermatophyta</taxon>
        <taxon>Magnoliopsida</taxon>
        <taxon>Liliopsida</taxon>
        <taxon>Zingiberales</taxon>
        <taxon>Musaceae</taxon>
        <taxon>Ensete</taxon>
    </lineage>
</organism>
<accession>A0A426XPX4</accession>
<dbReference type="AlphaFoldDB" id="A0A426XPX4"/>
<dbReference type="EMBL" id="AMZH03018477">
    <property type="protein sequence ID" value="RRT41573.1"/>
    <property type="molecule type" value="Genomic_DNA"/>
</dbReference>
<evidence type="ECO:0000256" key="1">
    <source>
        <dbReference type="SAM" id="SignalP"/>
    </source>
</evidence>
<name>A0A426XPX4_ENSVE</name>
<sequence length="121" mass="12893">MSIVLLGVAAMTQIGGSSVDVKSRCVDADEMEDGIVEGCDHWVEDSCLDQGLPYRAVRAPETDHKRDEIIEAVASTRGATKGGYGCGRGYYDPRGAIALAREETMVWLWGLEGGGVGVESD</sequence>
<evidence type="ECO:0000313" key="2">
    <source>
        <dbReference type="EMBL" id="RRT41573.1"/>
    </source>
</evidence>
<gene>
    <name evidence="2" type="ORF">B296_00020188</name>
</gene>
<protein>
    <submittedName>
        <fullName evidence="2">Uncharacterized protein</fullName>
    </submittedName>
</protein>
<keyword evidence="1" id="KW-0732">Signal</keyword>
<proteinExistence type="predicted"/>
<feature type="signal peptide" evidence="1">
    <location>
        <begin position="1"/>
        <end position="16"/>
    </location>
</feature>
<reference evidence="2 3" key="1">
    <citation type="journal article" date="2014" name="Agronomy (Basel)">
        <title>A Draft Genome Sequence for Ensete ventricosum, the Drought-Tolerant Tree Against Hunger.</title>
        <authorList>
            <person name="Harrison J."/>
            <person name="Moore K.A."/>
            <person name="Paszkiewicz K."/>
            <person name="Jones T."/>
            <person name="Grant M."/>
            <person name="Ambacheew D."/>
            <person name="Muzemil S."/>
            <person name="Studholme D.J."/>
        </authorList>
    </citation>
    <scope>NUCLEOTIDE SEQUENCE [LARGE SCALE GENOMIC DNA]</scope>
</reference>
<dbReference type="Proteomes" id="UP000287651">
    <property type="component" value="Unassembled WGS sequence"/>
</dbReference>